<comment type="caution">
    <text evidence="2">The sequence shown here is derived from an EMBL/GenBank/DDBJ whole genome shotgun (WGS) entry which is preliminary data.</text>
</comment>
<evidence type="ECO:0000313" key="2">
    <source>
        <dbReference type="EMBL" id="TQS43144.1"/>
    </source>
</evidence>
<proteinExistence type="predicted"/>
<gene>
    <name evidence="2" type="ORF">FL583_20050</name>
</gene>
<evidence type="ECO:0000313" key="3">
    <source>
        <dbReference type="Proteomes" id="UP000317982"/>
    </source>
</evidence>
<reference evidence="2 3" key="1">
    <citation type="submission" date="2019-07" db="EMBL/GenBank/DDBJ databases">
        <title>Cryptosporangium phraense sp. nov., isolated from plant litter.</title>
        <authorList>
            <person name="Suriyachadkun C."/>
        </authorList>
    </citation>
    <scope>NUCLEOTIDE SEQUENCE [LARGE SCALE GENOMIC DNA]</scope>
    <source>
        <strain evidence="2 3">A-T 5661</strain>
    </source>
</reference>
<dbReference type="InterPro" id="IPR011663">
    <property type="entry name" value="UTRA"/>
</dbReference>
<organism evidence="2 3">
    <name type="scientific">Cryptosporangium phraense</name>
    <dbReference type="NCBI Taxonomy" id="2593070"/>
    <lineage>
        <taxon>Bacteria</taxon>
        <taxon>Bacillati</taxon>
        <taxon>Actinomycetota</taxon>
        <taxon>Actinomycetes</taxon>
        <taxon>Cryptosporangiales</taxon>
        <taxon>Cryptosporangiaceae</taxon>
        <taxon>Cryptosporangium</taxon>
    </lineage>
</organism>
<dbReference type="GO" id="GO:0006355">
    <property type="term" value="P:regulation of DNA-templated transcription"/>
    <property type="evidence" value="ECO:0007669"/>
    <property type="project" value="InterPro"/>
</dbReference>
<dbReference type="Proteomes" id="UP000317982">
    <property type="component" value="Unassembled WGS sequence"/>
</dbReference>
<protein>
    <submittedName>
        <fullName evidence="2">UTRA domain-containing protein</fullName>
    </submittedName>
</protein>
<dbReference type="SUPFAM" id="SSF64288">
    <property type="entry name" value="Chorismate lyase-like"/>
    <property type="match status" value="1"/>
</dbReference>
<keyword evidence="3" id="KW-1185">Reference proteome</keyword>
<sequence>MPSSAGQVGGCGAEMQRPLSGHHGIQFGLFDGRAIDRHGSQVAHADADPVQRVTTYISWEIAEGTRLLVEEIPHLHGIHGVLEVRGQTMTRLREEVTARMPRAEEARYLQIPSGVPVLDSLYTSVDQHGIAYVLTRFVLRADLGAL</sequence>
<dbReference type="Pfam" id="PF07702">
    <property type="entry name" value="UTRA"/>
    <property type="match status" value="1"/>
</dbReference>
<feature type="domain" description="UbiC transcription regulator-associated" evidence="1">
    <location>
        <begin position="43"/>
        <end position="142"/>
    </location>
</feature>
<dbReference type="InterPro" id="IPR028978">
    <property type="entry name" value="Chorismate_lyase_/UTRA_dom_sf"/>
</dbReference>
<name>A0A545AP91_9ACTN</name>
<dbReference type="AlphaFoldDB" id="A0A545AP91"/>
<dbReference type="EMBL" id="VIRS01000014">
    <property type="protein sequence ID" value="TQS43144.1"/>
    <property type="molecule type" value="Genomic_DNA"/>
</dbReference>
<dbReference type="Gene3D" id="3.40.1410.10">
    <property type="entry name" value="Chorismate lyase-like"/>
    <property type="match status" value="1"/>
</dbReference>
<evidence type="ECO:0000259" key="1">
    <source>
        <dbReference type="Pfam" id="PF07702"/>
    </source>
</evidence>
<dbReference type="InParanoid" id="A0A545AP91"/>
<accession>A0A545AP91</accession>
<dbReference type="GO" id="GO:0003677">
    <property type="term" value="F:DNA binding"/>
    <property type="evidence" value="ECO:0007669"/>
    <property type="project" value="InterPro"/>
</dbReference>
<dbReference type="OrthoDB" id="3523737at2"/>